<dbReference type="AlphaFoldDB" id="T1K2Y1"/>
<evidence type="ECO:0000313" key="1">
    <source>
        <dbReference type="EnsemblMetazoa" id="tetur04g06700.1"/>
    </source>
</evidence>
<keyword evidence="2" id="KW-1185">Reference proteome</keyword>
<organism evidence="1 2">
    <name type="scientific">Tetranychus urticae</name>
    <name type="common">Two-spotted spider mite</name>
    <dbReference type="NCBI Taxonomy" id="32264"/>
    <lineage>
        <taxon>Eukaryota</taxon>
        <taxon>Metazoa</taxon>
        <taxon>Ecdysozoa</taxon>
        <taxon>Arthropoda</taxon>
        <taxon>Chelicerata</taxon>
        <taxon>Arachnida</taxon>
        <taxon>Acari</taxon>
        <taxon>Acariformes</taxon>
        <taxon>Trombidiformes</taxon>
        <taxon>Prostigmata</taxon>
        <taxon>Eleutherengona</taxon>
        <taxon>Raphignathae</taxon>
        <taxon>Tetranychoidea</taxon>
        <taxon>Tetranychidae</taxon>
        <taxon>Tetranychus</taxon>
    </lineage>
</organism>
<reference evidence="1" key="2">
    <citation type="submission" date="2015-06" db="UniProtKB">
        <authorList>
            <consortium name="EnsemblMetazoa"/>
        </authorList>
    </citation>
    <scope>IDENTIFICATION</scope>
</reference>
<evidence type="ECO:0000313" key="2">
    <source>
        <dbReference type="Proteomes" id="UP000015104"/>
    </source>
</evidence>
<reference evidence="2" key="1">
    <citation type="submission" date="2011-08" db="EMBL/GenBank/DDBJ databases">
        <authorList>
            <person name="Rombauts S."/>
        </authorList>
    </citation>
    <scope>NUCLEOTIDE SEQUENCE</scope>
    <source>
        <strain evidence="2">London</strain>
    </source>
</reference>
<proteinExistence type="predicted"/>
<dbReference type="EnsemblMetazoa" id="tetur04g06700.1">
    <property type="protein sequence ID" value="tetur04g06700.1"/>
    <property type="gene ID" value="tetur04g06700"/>
</dbReference>
<accession>T1K2Y1</accession>
<dbReference type="EMBL" id="CAEY01001369">
    <property type="status" value="NOT_ANNOTATED_CDS"/>
    <property type="molecule type" value="Genomic_DNA"/>
</dbReference>
<dbReference type="HOGENOM" id="CLU_3417495_0_0_1"/>
<dbReference type="Proteomes" id="UP000015104">
    <property type="component" value="Unassembled WGS sequence"/>
</dbReference>
<sequence length="26" mass="2932">MDVADTVIGQVKDYLGEKVHLKPFND</sequence>
<protein>
    <submittedName>
        <fullName evidence="1">Uncharacterized protein</fullName>
    </submittedName>
</protein>
<name>T1K2Y1_TETUR</name>